<dbReference type="STRING" id="1631356.VV01_02430"/>
<dbReference type="Pfam" id="PF00149">
    <property type="entry name" value="Metallophos"/>
    <property type="match status" value="1"/>
</dbReference>
<accession>A0A0L6CNA1</accession>
<dbReference type="PANTHER" id="PTHR46546:SF4">
    <property type="entry name" value="SHEWANELLA-LIKE PROTEIN PHOSPHATASE 1"/>
    <property type="match status" value="1"/>
</dbReference>
<dbReference type="InterPro" id="IPR006186">
    <property type="entry name" value="Ser/Thr-sp_prot-phosphatase"/>
</dbReference>
<evidence type="ECO:0000313" key="3">
    <source>
        <dbReference type="Proteomes" id="UP000037397"/>
    </source>
</evidence>
<dbReference type="OrthoDB" id="9807890at2"/>
<dbReference type="GO" id="GO:0016787">
    <property type="term" value="F:hydrolase activity"/>
    <property type="evidence" value="ECO:0007669"/>
    <property type="project" value="InterPro"/>
</dbReference>
<dbReference type="AlphaFoldDB" id="A0A0L6CNA1"/>
<gene>
    <name evidence="2" type="ORF">VV01_02430</name>
</gene>
<keyword evidence="3" id="KW-1185">Reference proteome</keyword>
<evidence type="ECO:0000313" key="2">
    <source>
        <dbReference type="EMBL" id="KNX39135.1"/>
    </source>
</evidence>
<dbReference type="SUPFAM" id="SSF56300">
    <property type="entry name" value="Metallo-dependent phosphatases"/>
    <property type="match status" value="1"/>
</dbReference>
<dbReference type="Gene3D" id="3.60.21.10">
    <property type="match status" value="1"/>
</dbReference>
<name>A0A0L6CNA1_9MICO</name>
<dbReference type="PANTHER" id="PTHR46546">
    <property type="entry name" value="SHEWANELLA-LIKE PROTEIN PHOSPHATASE 1"/>
    <property type="match status" value="1"/>
</dbReference>
<comment type="caution">
    <text evidence="2">The sequence shown here is derived from an EMBL/GenBank/DDBJ whole genome shotgun (WGS) entry which is preliminary data.</text>
</comment>
<evidence type="ECO:0000259" key="1">
    <source>
        <dbReference type="Pfam" id="PF00149"/>
    </source>
</evidence>
<proteinExistence type="predicted"/>
<dbReference type="EMBL" id="LAIR01000002">
    <property type="protein sequence ID" value="KNX39135.1"/>
    <property type="molecule type" value="Genomic_DNA"/>
</dbReference>
<reference evidence="3" key="1">
    <citation type="submission" date="2015-03" db="EMBL/GenBank/DDBJ databases">
        <title>Luteipulveratus halotolerans sp. nov., a novel actinobacterium (Dermacoccaceae) from Sarawak, Malaysia.</title>
        <authorList>
            <person name="Juboi H."/>
            <person name="Basik A."/>
            <person name="Shamsul S.S."/>
            <person name="Arnold P."/>
            <person name="Schmitt E.K."/>
            <person name="Sanglier J.-J."/>
            <person name="Yeo T."/>
        </authorList>
    </citation>
    <scope>NUCLEOTIDE SEQUENCE [LARGE SCALE GENOMIC DNA]</scope>
    <source>
        <strain evidence="3">C296001</strain>
    </source>
</reference>
<dbReference type="PATRIC" id="fig|1631356.3.peg.420"/>
<organism evidence="2 3">
    <name type="scientific">Luteipulveratus halotolerans</name>
    <dbReference type="NCBI Taxonomy" id="1631356"/>
    <lineage>
        <taxon>Bacteria</taxon>
        <taxon>Bacillati</taxon>
        <taxon>Actinomycetota</taxon>
        <taxon>Actinomycetes</taxon>
        <taxon>Micrococcales</taxon>
        <taxon>Dermacoccaceae</taxon>
        <taxon>Luteipulveratus</taxon>
    </lineage>
</organism>
<dbReference type="InterPro" id="IPR029052">
    <property type="entry name" value="Metallo-depent_PP-like"/>
</dbReference>
<sequence>MDETRPLYVVGDIHGHRAELRDALQQAGLVDAAGDWSGVDADVWFLGDFVDRGPDGVGVIDDVMRLQRQARESVGRVDAVLGNHEVLLLGYHQFGNAADAAGVHSFGLSWLRNGGQQSDQDALTDEHLAWLTTRPAMARAGDHLLVHSDTVRYLEWGRTIEDVNAVVTERLTADEPDLELWFDLWRNLTARGSFHHDEDGVDQAELMLSTFGGRQIVHGHTIIAAWLGVDAPAVTGPLSYAGGRALGVDGGLYEGGPCLVVPLPYDS</sequence>
<protein>
    <submittedName>
        <fullName evidence="2">Serine/threonine protein phosphatase</fullName>
    </submittedName>
</protein>
<dbReference type="InterPro" id="IPR004843">
    <property type="entry name" value="Calcineurin-like_PHP"/>
</dbReference>
<dbReference type="PRINTS" id="PR00114">
    <property type="entry name" value="STPHPHTASE"/>
</dbReference>
<dbReference type="Proteomes" id="UP000037397">
    <property type="component" value="Unassembled WGS sequence"/>
</dbReference>
<feature type="domain" description="Calcineurin-like phosphoesterase" evidence="1">
    <location>
        <begin position="6"/>
        <end position="221"/>
    </location>
</feature>